<feature type="region of interest" description="Disordered" evidence="1">
    <location>
        <begin position="1"/>
        <end position="26"/>
    </location>
</feature>
<sequence>MENASCGQGDVNELQRDSGAGWHPTFARRPSVSTLARGPWAIFMWTRKFLFRSLKRGVSWDETSEHISINIGGCIYVLVFARGVLRAEIQRLLVSSPPDGHSRPHSVF</sequence>
<accession>A0A4C1XAQ5</accession>
<dbReference type="Proteomes" id="UP000299102">
    <property type="component" value="Unassembled WGS sequence"/>
</dbReference>
<dbReference type="EMBL" id="BGZK01000780">
    <property type="protein sequence ID" value="GBP60170.1"/>
    <property type="molecule type" value="Genomic_DNA"/>
</dbReference>
<evidence type="ECO:0000313" key="3">
    <source>
        <dbReference type="Proteomes" id="UP000299102"/>
    </source>
</evidence>
<comment type="caution">
    <text evidence="2">The sequence shown here is derived from an EMBL/GenBank/DDBJ whole genome shotgun (WGS) entry which is preliminary data.</text>
</comment>
<reference evidence="2 3" key="1">
    <citation type="journal article" date="2019" name="Commun. Biol.">
        <title>The bagworm genome reveals a unique fibroin gene that provides high tensile strength.</title>
        <authorList>
            <person name="Kono N."/>
            <person name="Nakamura H."/>
            <person name="Ohtoshi R."/>
            <person name="Tomita M."/>
            <person name="Numata K."/>
            <person name="Arakawa K."/>
        </authorList>
    </citation>
    <scope>NUCLEOTIDE SEQUENCE [LARGE SCALE GENOMIC DNA]</scope>
</reference>
<proteinExistence type="predicted"/>
<name>A0A4C1XAQ5_EUMVA</name>
<organism evidence="2 3">
    <name type="scientific">Eumeta variegata</name>
    <name type="common">Bagworm moth</name>
    <name type="synonym">Eumeta japonica</name>
    <dbReference type="NCBI Taxonomy" id="151549"/>
    <lineage>
        <taxon>Eukaryota</taxon>
        <taxon>Metazoa</taxon>
        <taxon>Ecdysozoa</taxon>
        <taxon>Arthropoda</taxon>
        <taxon>Hexapoda</taxon>
        <taxon>Insecta</taxon>
        <taxon>Pterygota</taxon>
        <taxon>Neoptera</taxon>
        <taxon>Endopterygota</taxon>
        <taxon>Lepidoptera</taxon>
        <taxon>Glossata</taxon>
        <taxon>Ditrysia</taxon>
        <taxon>Tineoidea</taxon>
        <taxon>Psychidae</taxon>
        <taxon>Oiketicinae</taxon>
        <taxon>Eumeta</taxon>
    </lineage>
</organism>
<evidence type="ECO:0000256" key="1">
    <source>
        <dbReference type="SAM" id="MobiDB-lite"/>
    </source>
</evidence>
<dbReference type="AlphaFoldDB" id="A0A4C1XAQ5"/>
<gene>
    <name evidence="2" type="ORF">EVAR_41861_1</name>
</gene>
<keyword evidence="3" id="KW-1185">Reference proteome</keyword>
<evidence type="ECO:0000313" key="2">
    <source>
        <dbReference type="EMBL" id="GBP60170.1"/>
    </source>
</evidence>
<protein>
    <submittedName>
        <fullName evidence="2">Uncharacterized protein</fullName>
    </submittedName>
</protein>